<evidence type="ECO:0008006" key="3">
    <source>
        <dbReference type="Google" id="ProtNLM"/>
    </source>
</evidence>
<dbReference type="PROSITE" id="PS51257">
    <property type="entry name" value="PROKAR_LIPOPROTEIN"/>
    <property type="match status" value="1"/>
</dbReference>
<comment type="caution">
    <text evidence="1">The sequence shown here is derived from an EMBL/GenBank/DDBJ whole genome shotgun (WGS) entry which is preliminary data.</text>
</comment>
<dbReference type="EMBL" id="JAVDTI010000007">
    <property type="protein sequence ID" value="MDR6808717.1"/>
    <property type="molecule type" value="Genomic_DNA"/>
</dbReference>
<sequence>MKIQISGLVNLSAALVLSLGLLSCDPYPRSGMIIKTGPASFMKPLVGISTFVVMFDSLGRVGIEEYGTAYSFDDDVKDSLLYAMDPKVVFDLPAKLHSNEKVVNIEFPIETHKLRYRAYAKLKGGEIKFGELVIVNF</sequence>
<reference evidence="1 2" key="1">
    <citation type="submission" date="2023-07" db="EMBL/GenBank/DDBJ databases">
        <title>Sorghum-associated microbial communities from plants grown in Nebraska, USA.</title>
        <authorList>
            <person name="Schachtman D."/>
        </authorList>
    </citation>
    <scope>NUCLEOTIDE SEQUENCE [LARGE SCALE GENOMIC DNA]</scope>
    <source>
        <strain evidence="1 2">BE57</strain>
    </source>
</reference>
<evidence type="ECO:0000313" key="2">
    <source>
        <dbReference type="Proteomes" id="UP001264980"/>
    </source>
</evidence>
<proteinExistence type="predicted"/>
<gene>
    <name evidence="1" type="ORF">J2W84_005781</name>
</gene>
<dbReference type="Proteomes" id="UP001264980">
    <property type="component" value="Unassembled WGS sequence"/>
</dbReference>
<keyword evidence="2" id="KW-1185">Reference proteome</keyword>
<name>A0ABU1R5M9_9BACT</name>
<accession>A0ABU1R5M9</accession>
<protein>
    <recommendedName>
        <fullName evidence="3">DUF1735 domain-containing protein</fullName>
    </recommendedName>
</protein>
<organism evidence="1 2">
    <name type="scientific">Dyadobacter fermentans</name>
    <dbReference type="NCBI Taxonomy" id="94254"/>
    <lineage>
        <taxon>Bacteria</taxon>
        <taxon>Pseudomonadati</taxon>
        <taxon>Bacteroidota</taxon>
        <taxon>Cytophagia</taxon>
        <taxon>Cytophagales</taxon>
        <taxon>Spirosomataceae</taxon>
        <taxon>Dyadobacter</taxon>
    </lineage>
</organism>
<evidence type="ECO:0000313" key="1">
    <source>
        <dbReference type="EMBL" id="MDR6808717.1"/>
    </source>
</evidence>
<dbReference type="RefSeq" id="WP_309991023.1">
    <property type="nucleotide sequence ID" value="NZ_JAVDTI010000007.1"/>
</dbReference>